<dbReference type="PANTHER" id="PTHR33304:SF9">
    <property type="entry name" value="RING_FYVE_PHD ZINC FINGER SUPERFAMILY PROTEIN"/>
    <property type="match status" value="1"/>
</dbReference>
<evidence type="ECO:0000256" key="7">
    <source>
        <dbReference type="SAM" id="MobiDB-lite"/>
    </source>
</evidence>
<dbReference type="GO" id="GO:0140566">
    <property type="term" value="F:histone reader activity"/>
    <property type="evidence" value="ECO:0007669"/>
    <property type="project" value="InterPro"/>
</dbReference>
<evidence type="ECO:0000256" key="1">
    <source>
        <dbReference type="ARBA" id="ARBA00022723"/>
    </source>
</evidence>
<feature type="region of interest" description="Disordered" evidence="7">
    <location>
        <begin position="125"/>
        <end position="162"/>
    </location>
</feature>
<dbReference type="GeneID" id="120279215"/>
<keyword evidence="2 6" id="KW-0863">Zinc-finger</keyword>
<feature type="compositionally biased region" description="Polar residues" evidence="7">
    <location>
        <begin position="584"/>
        <end position="606"/>
    </location>
</feature>
<evidence type="ECO:0000313" key="10">
    <source>
        <dbReference type="RefSeq" id="XP_039142016.1"/>
    </source>
</evidence>
<feature type="compositionally biased region" description="Basic and acidic residues" evidence="7">
    <location>
        <begin position="215"/>
        <end position="224"/>
    </location>
</feature>
<evidence type="ECO:0000256" key="3">
    <source>
        <dbReference type="ARBA" id="ARBA00022833"/>
    </source>
</evidence>
<accession>A0AB40CPP8</accession>
<dbReference type="InterPro" id="IPR013083">
    <property type="entry name" value="Znf_RING/FYVE/PHD"/>
</dbReference>
<feature type="compositionally biased region" description="Low complexity" evidence="7">
    <location>
        <begin position="837"/>
        <end position="846"/>
    </location>
</feature>
<feature type="domain" description="PHD-type" evidence="8">
    <location>
        <begin position="462"/>
        <end position="513"/>
    </location>
</feature>
<protein>
    <submittedName>
        <fullName evidence="10">Uncharacterized protein LOC120279215 isoform X1</fullName>
    </submittedName>
</protein>
<evidence type="ECO:0000256" key="2">
    <source>
        <dbReference type="ARBA" id="ARBA00022771"/>
    </source>
</evidence>
<feature type="compositionally biased region" description="Basic and acidic residues" evidence="7">
    <location>
        <begin position="760"/>
        <end position="774"/>
    </location>
</feature>
<organism evidence="9 10">
    <name type="scientific">Dioscorea cayennensis subsp. rotundata</name>
    <name type="common">White Guinea yam</name>
    <name type="synonym">Dioscorea rotundata</name>
    <dbReference type="NCBI Taxonomy" id="55577"/>
    <lineage>
        <taxon>Eukaryota</taxon>
        <taxon>Viridiplantae</taxon>
        <taxon>Streptophyta</taxon>
        <taxon>Embryophyta</taxon>
        <taxon>Tracheophyta</taxon>
        <taxon>Spermatophyta</taxon>
        <taxon>Magnoliopsida</taxon>
        <taxon>Liliopsida</taxon>
        <taxon>Dioscoreales</taxon>
        <taxon>Dioscoreaceae</taxon>
        <taxon>Dioscorea</taxon>
    </lineage>
</organism>
<dbReference type="RefSeq" id="XP_039142016.1">
    <property type="nucleotide sequence ID" value="XM_039286082.1"/>
</dbReference>
<name>A0AB40CPP8_DIOCR</name>
<feature type="compositionally biased region" description="Polar residues" evidence="7">
    <location>
        <begin position="874"/>
        <end position="883"/>
    </location>
</feature>
<dbReference type="SUPFAM" id="SSF57903">
    <property type="entry name" value="FYVE/PHD zinc finger"/>
    <property type="match status" value="1"/>
</dbReference>
<feature type="region of interest" description="Disordered" evidence="7">
    <location>
        <begin position="201"/>
        <end position="224"/>
    </location>
</feature>
<evidence type="ECO:0000259" key="8">
    <source>
        <dbReference type="PROSITE" id="PS50016"/>
    </source>
</evidence>
<gene>
    <name evidence="10" type="primary">LOC120279215</name>
</gene>
<keyword evidence="9" id="KW-1185">Reference proteome</keyword>
<dbReference type="GO" id="GO:0034244">
    <property type="term" value="P:negative regulation of transcription elongation by RNA polymerase II"/>
    <property type="evidence" value="ECO:0007669"/>
    <property type="project" value="InterPro"/>
</dbReference>
<dbReference type="PANTHER" id="PTHR33304">
    <property type="match status" value="1"/>
</dbReference>
<feature type="compositionally biased region" description="Low complexity" evidence="7">
    <location>
        <begin position="137"/>
        <end position="156"/>
    </location>
</feature>
<feature type="compositionally biased region" description="Basic and acidic residues" evidence="7">
    <location>
        <begin position="947"/>
        <end position="958"/>
    </location>
</feature>
<evidence type="ECO:0000256" key="6">
    <source>
        <dbReference type="PROSITE-ProRule" id="PRU00146"/>
    </source>
</evidence>
<proteinExistence type="predicted"/>
<dbReference type="InterPro" id="IPR019787">
    <property type="entry name" value="Znf_PHD-finger"/>
</dbReference>
<dbReference type="PROSITE" id="PS50016">
    <property type="entry name" value="ZF_PHD_2"/>
    <property type="match status" value="1"/>
</dbReference>
<dbReference type="Pfam" id="PF23121">
    <property type="entry name" value="SPOC_AIPP2"/>
    <property type="match status" value="1"/>
</dbReference>
<keyword evidence="4" id="KW-0805">Transcription regulation</keyword>
<feature type="region of interest" description="Disordered" evidence="7">
    <location>
        <begin position="744"/>
        <end position="801"/>
    </location>
</feature>
<dbReference type="InterPro" id="IPR011011">
    <property type="entry name" value="Znf_FYVE_PHD"/>
</dbReference>
<evidence type="ECO:0000256" key="4">
    <source>
        <dbReference type="ARBA" id="ARBA00023015"/>
    </source>
</evidence>
<feature type="region of interest" description="Disordered" evidence="7">
    <location>
        <begin position="375"/>
        <end position="410"/>
    </location>
</feature>
<evidence type="ECO:0000313" key="9">
    <source>
        <dbReference type="Proteomes" id="UP001515500"/>
    </source>
</evidence>
<dbReference type="Gene3D" id="3.30.40.10">
    <property type="entry name" value="Zinc/RING finger domain, C3HC4 (zinc finger)"/>
    <property type="match status" value="1"/>
</dbReference>
<feature type="compositionally biased region" description="Basic and acidic residues" evidence="7">
    <location>
        <begin position="400"/>
        <end position="410"/>
    </location>
</feature>
<feature type="region of interest" description="Disordered" evidence="7">
    <location>
        <begin position="947"/>
        <end position="983"/>
    </location>
</feature>
<keyword evidence="5" id="KW-0804">Transcription</keyword>
<dbReference type="InterPro" id="IPR049914">
    <property type="entry name" value="PHD1-3/5-6"/>
</dbReference>
<sequence length="1609" mass="176255">MTTKRRERSIKELYGVTEMISKPESWKGVVISKGPVDELEDELQQTNCVTPPAEKGYMIVNQTTRTRVESGTCNVCSAPCSSCMHINRTTSVMESNVEGTYSINKLRREEADSCSYDGPGGHPLYKSRACDDPQHATSETSNLLSVSSSHDSYSENAESKSTLIATNDVSEDVEMHPKLSVEAVGEGGLLPKETNISSSCVLSSKSDPISVPRQDPFRSGKEEQRDLECHGDNISCATGGLDAAIAVNVCNVDVDGKDPVIGVASTKSEIAEGIERKTQLEAGNLCLDDEIRECKVKVEEPNTCQKDILQKKDSGSFVNDQCSNKSDCVDHSSLKLNSAKVEPSEYFMADMELSTRVAEASANVKGEKTILPDQEDQRTCQLKSVSPSGTQKSSYSCLETRNHRENDVTGDKDCEAVKSSTIKQSSRMSSTLVEDSEIQALEKQSQLMCIGENSESDIEDDVKVCDICGDAGREECLAVCSKCSDGAEHTYCMRIMLEKIPEGDWLCEECKLKEDTENDEVDRTEVIQEKLEVQSLKENIVSSETVPSPKVSLRLDLEANDQEATGVLKRTHSQHVSAHRLTDNTEVSSITGKRSAESNGSSIETSSPRKKVALSCDSSLKKLDLTKGKLANMTSSIGSHSGHSSPQAFVKAQMSGSYPSKVQTQVQTPRGSLSRSMSLNNSGMKGKVKQLIENIPHKTKLTKEFSSKDTRKDGIVRTATKNASFRTIGSSRLNVETTIKTQFLNSPRSEDSKSFKHPKDRNPLEKKNSFKLDHTPAIPSTSNAVPSKAELKGAQISGKSNNVSESNIVSVTKRLGDANDLGHSEVKKQPLNAPKALGSSSLSSLGQKSYSIRSAKSSIQPETVPQHEDKSKDSNLFSSSRQAGPSGGRVLRCQKCNETGHATQFCSIDKLRVSALKPSAERNLKEATVKSDRWKDAVEALLSKTKVQKDGRSLDHADSTTVTPRSSRESGPKDVTTSSSNSFQGGLISRQEVFRSSATCPGLIGAAIGVKQPDNHQVETCIPVDRQPKALPTALKESTGLPSVPTMTDRCSDQGHPMRVSVFPELEFIWQGDFEVLRAGRLLEPCNGVQAHLSTCASPKVLEVVNKFPGKVKLEEVPRSGSWPLQFQRISPKEDNIALFLFARDIESYEKNYKKLLENMLKNDLALKGFIDEVELLIFPSDKLPENSQRWNNLFFLWAVFRERRIDCSDALPGPQRPCKSSLQEELLVQDSPSLLASDFSTSKNINLHEFPSTDSSKFEMLPKAGIIEHNTQMSSEAVVEPQCEISPCPDLGNQITTLPLCLEQNSGVASPKISAPVQVDRCAEPRKNKIFGNDAMGGIDAETSNNVQNSLNKHGALPILPVTCASTACGDGCEFSANLEKLQETTVLGSDPHDCMTSADNLSWESKSSRKRARSCSVDVNLQASGETLKVVDETMTGKENMNHGAEHIEKDHKKAKLCNDDGLADFPEPQRHREIIMDETKDNPESSRSVERFVFPFDLNSVSCEETETETEIERVIHVLSSDDEDIGEPVIPDLELALGGRKKPVKNERQPLIFPIVSSKINQHQRPAVRQNEYASASLSLSLAIPKSENEETVAGDVQQPSFWQL</sequence>
<feature type="region of interest" description="Disordered" evidence="7">
    <location>
        <begin position="821"/>
        <end position="889"/>
    </location>
</feature>
<reference evidence="10" key="1">
    <citation type="submission" date="2025-08" db="UniProtKB">
        <authorList>
            <consortium name="RefSeq"/>
        </authorList>
    </citation>
    <scope>IDENTIFICATION</scope>
</reference>
<feature type="compositionally biased region" description="Polar residues" evidence="7">
    <location>
        <begin position="847"/>
        <end position="863"/>
    </location>
</feature>
<dbReference type="GO" id="GO:0008270">
    <property type="term" value="F:zinc ion binding"/>
    <property type="evidence" value="ECO:0007669"/>
    <property type="project" value="UniProtKB-KW"/>
</dbReference>
<dbReference type="InterPro" id="IPR056280">
    <property type="entry name" value="AIPP2-like_SPOC"/>
</dbReference>
<feature type="compositionally biased region" description="Polar residues" evidence="7">
    <location>
        <begin position="379"/>
        <end position="399"/>
    </location>
</feature>
<keyword evidence="1" id="KW-0479">Metal-binding</keyword>
<evidence type="ECO:0000256" key="5">
    <source>
        <dbReference type="ARBA" id="ARBA00023163"/>
    </source>
</evidence>
<feature type="region of interest" description="Disordered" evidence="7">
    <location>
        <begin position="569"/>
        <end position="614"/>
    </location>
</feature>
<keyword evidence="3" id="KW-0862">Zinc</keyword>
<dbReference type="SMART" id="SM00249">
    <property type="entry name" value="PHD"/>
    <property type="match status" value="1"/>
</dbReference>
<dbReference type="InterPro" id="IPR001965">
    <property type="entry name" value="Znf_PHD"/>
</dbReference>
<dbReference type="Proteomes" id="UP001515500">
    <property type="component" value="Chromosome 16"/>
</dbReference>